<organism evidence="3 4">
    <name type="scientific">Heligmosomoides polygyrus</name>
    <name type="common">Parasitic roundworm</name>
    <dbReference type="NCBI Taxonomy" id="6339"/>
    <lineage>
        <taxon>Eukaryota</taxon>
        <taxon>Metazoa</taxon>
        <taxon>Ecdysozoa</taxon>
        <taxon>Nematoda</taxon>
        <taxon>Chromadorea</taxon>
        <taxon>Rhabditida</taxon>
        <taxon>Rhabditina</taxon>
        <taxon>Rhabditomorpha</taxon>
        <taxon>Strongyloidea</taxon>
        <taxon>Heligmosomidae</taxon>
        <taxon>Heligmosomoides</taxon>
    </lineage>
</organism>
<reference evidence="2 3" key="1">
    <citation type="submission" date="2018-11" db="EMBL/GenBank/DDBJ databases">
        <authorList>
            <consortium name="Pathogen Informatics"/>
        </authorList>
    </citation>
    <scope>NUCLEOTIDE SEQUENCE [LARGE SCALE GENOMIC DNA]</scope>
</reference>
<evidence type="ECO:0000313" key="4">
    <source>
        <dbReference type="WBParaSite" id="HPBE_0002130601-mRNA-1"/>
    </source>
</evidence>
<evidence type="ECO:0000256" key="1">
    <source>
        <dbReference type="SAM" id="Phobius"/>
    </source>
</evidence>
<accession>A0A3P8BT11</accession>
<sequence length="160" mass="18423">MMKKTESENIGVTLMYDIKRAGYIIVTHREEDQDVLNPLVMQAAMQLWSLVQSLTVEDDQDRRINYPGICVKFPIPPEFSITLHKFFSPNITTIPPRTQERFVIVSFIASLLISMLGFQSLTVEDDQDRRINYPGICVKFPIPPEFSITLHKFFSPNITT</sequence>
<protein>
    <submittedName>
        <fullName evidence="4">Trafficking protein particle complex subunit</fullName>
    </submittedName>
</protein>
<keyword evidence="1" id="KW-1133">Transmembrane helix</keyword>
<evidence type="ECO:0000313" key="3">
    <source>
        <dbReference type="Proteomes" id="UP000050761"/>
    </source>
</evidence>
<reference evidence="4" key="2">
    <citation type="submission" date="2019-09" db="UniProtKB">
        <authorList>
            <consortium name="WormBaseParasite"/>
        </authorList>
    </citation>
    <scope>IDENTIFICATION</scope>
</reference>
<feature type="transmembrane region" description="Helical" evidence="1">
    <location>
        <begin position="102"/>
        <end position="121"/>
    </location>
</feature>
<name>A0A183GFU9_HELPZ</name>
<dbReference type="Proteomes" id="UP000050761">
    <property type="component" value="Unassembled WGS sequence"/>
</dbReference>
<dbReference type="WBParaSite" id="HPBE_0002130601-mRNA-1">
    <property type="protein sequence ID" value="HPBE_0002130601-mRNA-1"/>
    <property type="gene ID" value="HPBE_0002130601"/>
</dbReference>
<keyword evidence="3" id="KW-1185">Reference proteome</keyword>
<keyword evidence="1" id="KW-0812">Transmembrane</keyword>
<dbReference type="AlphaFoldDB" id="A0A183GFU9"/>
<gene>
    <name evidence="2" type="ORF">HPBE_LOCUS21305</name>
</gene>
<evidence type="ECO:0000313" key="2">
    <source>
        <dbReference type="EMBL" id="VDP24391.1"/>
    </source>
</evidence>
<dbReference type="EMBL" id="UZAH01032881">
    <property type="protein sequence ID" value="VDP24391.1"/>
    <property type="molecule type" value="Genomic_DNA"/>
</dbReference>
<proteinExistence type="predicted"/>
<accession>A0A183GFU9</accession>
<keyword evidence="1" id="KW-0472">Membrane</keyword>